<accession>A0ACC0IE39</accession>
<sequence>MAEPYNPTTLQARPSKEKEMGVWSSSLAEEVRRHSLFSTSLSVRHHGGLNDDDDDDERDPKIFWTRALKVLSMESEDEAIDIDWLIFD</sequence>
<proteinExistence type="predicted"/>
<comment type="caution">
    <text evidence="1">The sequence shown here is derived from an EMBL/GenBank/DDBJ whole genome shotgun (WGS) entry which is preliminary data.</text>
</comment>
<dbReference type="Proteomes" id="UP001060215">
    <property type="component" value="Chromosome 6"/>
</dbReference>
<organism evidence="1 2">
    <name type="scientific">Camellia lanceoleosa</name>
    <dbReference type="NCBI Taxonomy" id="1840588"/>
    <lineage>
        <taxon>Eukaryota</taxon>
        <taxon>Viridiplantae</taxon>
        <taxon>Streptophyta</taxon>
        <taxon>Embryophyta</taxon>
        <taxon>Tracheophyta</taxon>
        <taxon>Spermatophyta</taxon>
        <taxon>Magnoliopsida</taxon>
        <taxon>eudicotyledons</taxon>
        <taxon>Gunneridae</taxon>
        <taxon>Pentapetalae</taxon>
        <taxon>asterids</taxon>
        <taxon>Ericales</taxon>
        <taxon>Theaceae</taxon>
        <taxon>Camellia</taxon>
    </lineage>
</organism>
<evidence type="ECO:0000313" key="1">
    <source>
        <dbReference type="EMBL" id="KAI8023130.1"/>
    </source>
</evidence>
<name>A0ACC0IE39_9ERIC</name>
<keyword evidence="2" id="KW-1185">Reference proteome</keyword>
<protein>
    <submittedName>
        <fullName evidence="1">Uncharacterized protein</fullName>
    </submittedName>
</protein>
<dbReference type="EMBL" id="CM045763">
    <property type="protein sequence ID" value="KAI8023130.1"/>
    <property type="molecule type" value="Genomic_DNA"/>
</dbReference>
<gene>
    <name evidence="1" type="ORF">LOK49_LG03G03619</name>
</gene>
<reference evidence="1 2" key="1">
    <citation type="journal article" date="2022" name="Plant J.">
        <title>Chromosome-level genome of Camellia lanceoleosa provides a valuable resource for understanding genome evolution and self-incompatibility.</title>
        <authorList>
            <person name="Gong W."/>
            <person name="Xiao S."/>
            <person name="Wang L."/>
            <person name="Liao Z."/>
            <person name="Chang Y."/>
            <person name="Mo W."/>
            <person name="Hu G."/>
            <person name="Li W."/>
            <person name="Zhao G."/>
            <person name="Zhu H."/>
            <person name="Hu X."/>
            <person name="Ji K."/>
            <person name="Xiang X."/>
            <person name="Song Q."/>
            <person name="Yuan D."/>
            <person name="Jin S."/>
            <person name="Zhang L."/>
        </authorList>
    </citation>
    <scope>NUCLEOTIDE SEQUENCE [LARGE SCALE GENOMIC DNA]</scope>
    <source>
        <strain evidence="1">SQ_2022a</strain>
    </source>
</reference>
<evidence type="ECO:0000313" key="2">
    <source>
        <dbReference type="Proteomes" id="UP001060215"/>
    </source>
</evidence>